<protein>
    <recommendedName>
        <fullName evidence="1">Putative Flp pilus-assembly TadG-like N-terminal domain-containing protein</fullName>
    </recommendedName>
</protein>
<dbReference type="Proteomes" id="UP000466931">
    <property type="component" value="Chromosome"/>
</dbReference>
<accession>A0A7I7XQQ3</accession>
<dbReference type="Pfam" id="PF13400">
    <property type="entry name" value="Tad"/>
    <property type="match status" value="1"/>
</dbReference>
<evidence type="ECO:0000313" key="2">
    <source>
        <dbReference type="EMBL" id="BBZ31413.1"/>
    </source>
</evidence>
<dbReference type="AlphaFoldDB" id="A0A7I7XQQ3"/>
<evidence type="ECO:0000259" key="1">
    <source>
        <dbReference type="Pfam" id="PF13400"/>
    </source>
</evidence>
<proteinExistence type="predicted"/>
<dbReference type="InterPro" id="IPR021202">
    <property type="entry name" value="Rv3654c-like"/>
</dbReference>
<reference evidence="2" key="2">
    <citation type="submission" date="2020-02" db="EMBL/GenBank/DDBJ databases">
        <authorList>
            <person name="Matsumoto Y."/>
            <person name="Motooka D."/>
            <person name="Nakamura S."/>
        </authorList>
    </citation>
    <scope>NUCLEOTIDE SEQUENCE</scope>
    <source>
        <strain evidence="2">JCM 13671</strain>
    </source>
</reference>
<feature type="domain" description="Putative Flp pilus-assembly TadG-like N-terminal" evidence="1">
    <location>
        <begin position="2"/>
        <end position="37"/>
    </location>
</feature>
<dbReference type="NCBIfam" id="TIGR03816">
    <property type="entry name" value="tadE_like_DECH"/>
    <property type="match status" value="1"/>
</dbReference>
<dbReference type="EMBL" id="AP022612">
    <property type="protein sequence ID" value="BBZ31413.1"/>
    <property type="molecule type" value="Genomic_DNA"/>
</dbReference>
<organism evidence="2 3">
    <name type="scientific">Mycolicibacterium confluentis</name>
    <dbReference type="NCBI Taxonomy" id="28047"/>
    <lineage>
        <taxon>Bacteria</taxon>
        <taxon>Bacillati</taxon>
        <taxon>Actinomycetota</taxon>
        <taxon>Actinomycetes</taxon>
        <taxon>Mycobacteriales</taxon>
        <taxon>Mycobacteriaceae</taxon>
        <taxon>Mycolicibacterium</taxon>
    </lineage>
</organism>
<name>A0A7I7XQQ3_9MYCO</name>
<sequence>MLALLAVTMAGAQIGSAVLARHRAQAAADLAALAAAGALPSGPEAACARGRDVGAAMTTAVVGCQVDGLDIIVNVEAAAIVGVARAAARAGPVTE</sequence>
<keyword evidence="3" id="KW-1185">Reference proteome</keyword>
<gene>
    <name evidence="2" type="ORF">MCNF_00180</name>
</gene>
<evidence type="ECO:0000313" key="3">
    <source>
        <dbReference type="Proteomes" id="UP000466931"/>
    </source>
</evidence>
<reference evidence="2" key="1">
    <citation type="journal article" date="2019" name="Emerg. Microbes Infect.">
        <title>Comprehensive subspecies identification of 175 nontuberculous mycobacteria species based on 7547 genomic profiles.</title>
        <authorList>
            <person name="Matsumoto Y."/>
            <person name="Kinjo T."/>
            <person name="Motooka D."/>
            <person name="Nabeya D."/>
            <person name="Jung N."/>
            <person name="Uechi K."/>
            <person name="Horii T."/>
            <person name="Iida T."/>
            <person name="Fujita J."/>
            <person name="Nakamura S."/>
        </authorList>
    </citation>
    <scope>NUCLEOTIDE SEQUENCE [LARGE SCALE GENOMIC DNA]</scope>
    <source>
        <strain evidence="2">JCM 13671</strain>
    </source>
</reference>
<dbReference type="InterPro" id="IPR028087">
    <property type="entry name" value="Tad_N"/>
</dbReference>